<dbReference type="EMBL" id="CAHP01000009">
    <property type="protein sequence ID" value="CCG39961.1"/>
    <property type="molecule type" value="Genomic_DNA"/>
</dbReference>
<gene>
    <name evidence="1" type="ORF">PHAMO_170020</name>
</gene>
<organism evidence="1 2">
    <name type="scientific">Magnetospirillum molischianum DSM 120</name>
    <dbReference type="NCBI Taxonomy" id="1150626"/>
    <lineage>
        <taxon>Bacteria</taxon>
        <taxon>Pseudomonadati</taxon>
        <taxon>Pseudomonadota</taxon>
        <taxon>Alphaproteobacteria</taxon>
        <taxon>Rhodospirillales</taxon>
        <taxon>Rhodospirillaceae</taxon>
        <taxon>Magnetospirillum</taxon>
    </lineage>
</organism>
<accession>H8FNM3</accession>
<protein>
    <submittedName>
        <fullName evidence="1">Uncharacterized protein</fullName>
    </submittedName>
</protein>
<evidence type="ECO:0000313" key="1">
    <source>
        <dbReference type="EMBL" id="CCG39961.1"/>
    </source>
</evidence>
<sequence length="95" mass="11089">MQRKAAPLSFILDLTGPIPHLPARINPPSRFCRFFLVERELKPLDEGYPCLRHYLSPCHSVPGWLRFECRTPCVIINSPRLNKSSRYMSSRGHRR</sequence>
<evidence type="ECO:0000313" key="2">
    <source>
        <dbReference type="Proteomes" id="UP000004169"/>
    </source>
</evidence>
<dbReference type="STRING" id="1150626.PHAMO_170020"/>
<name>H8FNM3_MAGML</name>
<dbReference type="AlphaFoldDB" id="H8FNM3"/>
<reference evidence="1 2" key="1">
    <citation type="journal article" date="2012" name="J. Bacteriol.">
        <title>Draft Genome Sequence of the Purple Photosynthetic Bacterium Phaeospirillum molischianum DSM120, a Particularly Versatile Bacterium.</title>
        <authorList>
            <person name="Duquesne K."/>
            <person name="Prima V."/>
            <person name="Ji B."/>
            <person name="Rouy Z."/>
            <person name="Medigue C."/>
            <person name="Talla E."/>
            <person name="Sturgis J.N."/>
        </authorList>
    </citation>
    <scope>NUCLEOTIDE SEQUENCE [LARGE SCALE GENOMIC DNA]</scope>
    <source>
        <strain evidence="2">DSM120</strain>
    </source>
</reference>
<proteinExistence type="predicted"/>
<comment type="caution">
    <text evidence="1">The sequence shown here is derived from an EMBL/GenBank/DDBJ whole genome shotgun (WGS) entry which is preliminary data.</text>
</comment>
<keyword evidence="2" id="KW-1185">Reference proteome</keyword>
<dbReference type="Proteomes" id="UP000004169">
    <property type="component" value="Unassembled WGS sequence"/>
</dbReference>